<evidence type="ECO:0000313" key="4">
    <source>
        <dbReference type="EMBL" id="PAV58712.1"/>
    </source>
</evidence>
<organism evidence="4 5">
    <name type="scientific">Diploscapter pachys</name>
    <dbReference type="NCBI Taxonomy" id="2018661"/>
    <lineage>
        <taxon>Eukaryota</taxon>
        <taxon>Metazoa</taxon>
        <taxon>Ecdysozoa</taxon>
        <taxon>Nematoda</taxon>
        <taxon>Chromadorea</taxon>
        <taxon>Rhabditida</taxon>
        <taxon>Rhabditina</taxon>
        <taxon>Rhabditomorpha</taxon>
        <taxon>Rhabditoidea</taxon>
        <taxon>Rhabditidae</taxon>
        <taxon>Diploscapter</taxon>
    </lineage>
</organism>
<evidence type="ECO:0000259" key="3">
    <source>
        <dbReference type="PROSITE" id="PS50158"/>
    </source>
</evidence>
<feature type="compositionally biased region" description="Basic and acidic residues" evidence="2">
    <location>
        <begin position="83"/>
        <end position="114"/>
    </location>
</feature>
<reference evidence="4 5" key="1">
    <citation type="journal article" date="2017" name="Curr. Biol.">
        <title>Genome architecture and evolution of a unichromosomal asexual nematode.</title>
        <authorList>
            <person name="Fradin H."/>
            <person name="Zegar C."/>
            <person name="Gutwein M."/>
            <person name="Lucas J."/>
            <person name="Kovtun M."/>
            <person name="Corcoran D."/>
            <person name="Baugh L.R."/>
            <person name="Kiontke K."/>
            <person name="Gunsalus K."/>
            <person name="Fitch D.H."/>
            <person name="Piano F."/>
        </authorList>
    </citation>
    <scope>NUCLEOTIDE SEQUENCE [LARGE SCALE GENOMIC DNA]</scope>
    <source>
        <strain evidence="4">PF1309</strain>
    </source>
</reference>
<proteinExistence type="predicted"/>
<keyword evidence="1" id="KW-0479">Metal-binding</keyword>
<keyword evidence="1" id="KW-0862">Zinc</keyword>
<keyword evidence="5" id="KW-1185">Reference proteome</keyword>
<feature type="compositionally biased region" description="Acidic residues" evidence="2">
    <location>
        <begin position="115"/>
        <end position="124"/>
    </location>
</feature>
<sequence length="288" mass="31662">MEFIASLLDSLTATAVDDFDEFADAEDGQKTPTSERVRQIDAEPDEESGTSGSESESESESETETEPDTADEEDSVSSTPESSDDRGEERLFVKAKDAHSKSEAEIKKDQRLSVEDAEDEDVFNEPEGFNSDLEGEVIEQNSSVSSPSSMSTCIFSSASRKLSEEQAAPSTARSLSRSFVKVCNNCGKAGHLSMDCVELDEKWTPPKEQDSTTQQHNDMSKPTLMVNQLSQTMPKEALAGFQRLAQMTQKQQIRQVPTGMPLVIQYYSDGHAQYMNISLKDSNAAIVK</sequence>
<dbReference type="GO" id="GO:0008270">
    <property type="term" value="F:zinc ion binding"/>
    <property type="evidence" value="ECO:0007669"/>
    <property type="project" value="UniProtKB-KW"/>
</dbReference>
<evidence type="ECO:0000313" key="5">
    <source>
        <dbReference type="Proteomes" id="UP000218231"/>
    </source>
</evidence>
<feature type="domain" description="CCHC-type" evidence="3">
    <location>
        <begin position="183"/>
        <end position="196"/>
    </location>
</feature>
<feature type="region of interest" description="Disordered" evidence="2">
    <location>
        <begin position="21"/>
        <end position="134"/>
    </location>
</feature>
<gene>
    <name evidence="4" type="ORF">WR25_04007</name>
</gene>
<evidence type="ECO:0000256" key="1">
    <source>
        <dbReference type="PROSITE-ProRule" id="PRU00047"/>
    </source>
</evidence>
<name>A0A2A2JB23_9BILA</name>
<feature type="compositionally biased region" description="Basic and acidic residues" evidence="2">
    <location>
        <begin position="27"/>
        <end position="41"/>
    </location>
</feature>
<keyword evidence="1" id="KW-0863">Zinc-finger</keyword>
<comment type="caution">
    <text evidence="4">The sequence shown here is derived from an EMBL/GenBank/DDBJ whole genome shotgun (WGS) entry which is preliminary data.</text>
</comment>
<dbReference type="EMBL" id="LIAE01010562">
    <property type="protein sequence ID" value="PAV58712.1"/>
    <property type="molecule type" value="Genomic_DNA"/>
</dbReference>
<evidence type="ECO:0000256" key="2">
    <source>
        <dbReference type="SAM" id="MobiDB-lite"/>
    </source>
</evidence>
<accession>A0A2A2JB23</accession>
<dbReference type="AlphaFoldDB" id="A0A2A2JB23"/>
<dbReference type="InterPro" id="IPR001878">
    <property type="entry name" value="Znf_CCHC"/>
</dbReference>
<dbReference type="GO" id="GO:0003676">
    <property type="term" value="F:nucleic acid binding"/>
    <property type="evidence" value="ECO:0007669"/>
    <property type="project" value="InterPro"/>
</dbReference>
<dbReference type="PROSITE" id="PS50158">
    <property type="entry name" value="ZF_CCHC"/>
    <property type="match status" value="1"/>
</dbReference>
<feature type="compositionally biased region" description="Acidic residues" evidence="2">
    <location>
        <begin position="55"/>
        <end position="75"/>
    </location>
</feature>
<protein>
    <recommendedName>
        <fullName evidence="3">CCHC-type domain-containing protein</fullName>
    </recommendedName>
</protein>
<dbReference type="Proteomes" id="UP000218231">
    <property type="component" value="Unassembled WGS sequence"/>
</dbReference>